<accession>A0AA35U0C1</accession>
<dbReference type="Pfam" id="PF01890">
    <property type="entry name" value="CbiG_C"/>
    <property type="match status" value="1"/>
</dbReference>
<dbReference type="Proteomes" id="UP001174909">
    <property type="component" value="Unassembled WGS sequence"/>
</dbReference>
<dbReference type="InterPro" id="IPR038029">
    <property type="entry name" value="GbiG_N_sf"/>
</dbReference>
<feature type="domain" description="Cobalamin synthesis G N-terminal" evidence="2">
    <location>
        <begin position="41"/>
        <end position="121"/>
    </location>
</feature>
<sequence length="366" mass="38171">MARQLAAGIVGCQLYLERKTGYRDGDDSNSVTYYDLPLRPVLQKIFSDNRRLVVFLPVGATVRILAPLLVNKTSDAAVVCVDDAGRHAVSVLSGHRGGADALAREVSAAIGAAAVITSASDALGVTPVDIVGRELGWAVEATATELTRAAAAVVNGDRVALWIDPEANVSWPCAVPLGKNIVAVDAIADVLDGAFSAALLVTDGLTPLHGAIREAGISLVVYRPPTMVAGIGCRRGVEVEHLRELLARTMEAHALSIKSVAALATADIKADEDGIVELAEEFGVPLHTFTPDQLNDSVAGHGKTTDSACGVIRPTPSAANQLLGVYGVSEPAAMLAANSRGLIVPRTKSDRATVAVARIEPRPKDY</sequence>
<keyword evidence="5" id="KW-1185">Reference proteome</keyword>
<feature type="domain" description="CobE/GbiG C-terminal" evidence="1">
    <location>
        <begin position="228"/>
        <end position="357"/>
    </location>
</feature>
<proteinExistence type="predicted"/>
<feature type="domain" description="Cobalamin biosynthesis central region" evidence="3">
    <location>
        <begin position="127"/>
        <end position="168"/>
    </location>
</feature>
<evidence type="ECO:0000259" key="2">
    <source>
        <dbReference type="Pfam" id="PF11760"/>
    </source>
</evidence>
<dbReference type="InterPro" id="IPR036518">
    <property type="entry name" value="CobE/GbiG_C_sf"/>
</dbReference>
<evidence type="ECO:0000313" key="5">
    <source>
        <dbReference type="Proteomes" id="UP001174909"/>
    </source>
</evidence>
<dbReference type="SUPFAM" id="SSF159664">
    <property type="entry name" value="CobE/GbiG C-terminal domain-like"/>
    <property type="match status" value="1"/>
</dbReference>
<dbReference type="InterPro" id="IPR021745">
    <property type="entry name" value="CbiG_mid"/>
</dbReference>
<dbReference type="InterPro" id="IPR002750">
    <property type="entry name" value="CobE/GbiG_C"/>
</dbReference>
<evidence type="ECO:0000259" key="3">
    <source>
        <dbReference type="Pfam" id="PF11761"/>
    </source>
</evidence>
<dbReference type="InterPro" id="IPR052553">
    <property type="entry name" value="CbiG_hydrolase"/>
</dbReference>
<name>A0AA35U0C1_GEOBA</name>
<dbReference type="InterPro" id="IPR021744">
    <property type="entry name" value="CbiG_N"/>
</dbReference>
<evidence type="ECO:0000259" key="1">
    <source>
        <dbReference type="Pfam" id="PF01890"/>
    </source>
</evidence>
<comment type="caution">
    <text evidence="4">The sequence shown here is derived from an EMBL/GenBank/DDBJ whole genome shotgun (WGS) entry which is preliminary data.</text>
</comment>
<dbReference type="Pfam" id="PF11761">
    <property type="entry name" value="CbiG_mid"/>
    <property type="match status" value="1"/>
</dbReference>
<gene>
    <name evidence="4" type="ORF">GBAR_LOCUS31105</name>
</gene>
<dbReference type="PANTHER" id="PTHR37477:SF1">
    <property type="entry name" value="COBALT-PRECORRIN-5A HYDROLASE"/>
    <property type="match status" value="1"/>
</dbReference>
<dbReference type="SUPFAM" id="SSF159672">
    <property type="entry name" value="CbiG N-terminal domain-like"/>
    <property type="match status" value="1"/>
</dbReference>
<reference evidence="4" key="1">
    <citation type="submission" date="2023-03" db="EMBL/GenBank/DDBJ databases">
        <authorList>
            <person name="Steffen K."/>
            <person name="Cardenas P."/>
        </authorList>
    </citation>
    <scope>NUCLEOTIDE SEQUENCE</scope>
</reference>
<dbReference type="PANTHER" id="PTHR37477">
    <property type="entry name" value="COBALT-PRECORRIN-5A HYDROLASE"/>
    <property type="match status" value="1"/>
</dbReference>
<protein>
    <submittedName>
        <fullName evidence="4">Cobalt-precorrin-5A hydrolase</fullName>
    </submittedName>
</protein>
<dbReference type="AlphaFoldDB" id="A0AA35U0C1"/>
<dbReference type="EMBL" id="CASHTH010004421">
    <property type="protein sequence ID" value="CAI8057094.1"/>
    <property type="molecule type" value="Genomic_DNA"/>
</dbReference>
<evidence type="ECO:0000313" key="4">
    <source>
        <dbReference type="EMBL" id="CAI8057094.1"/>
    </source>
</evidence>
<dbReference type="Gene3D" id="3.40.50.11220">
    <property type="match status" value="1"/>
</dbReference>
<dbReference type="GO" id="GO:0016787">
    <property type="term" value="F:hydrolase activity"/>
    <property type="evidence" value="ECO:0007669"/>
    <property type="project" value="UniProtKB-KW"/>
</dbReference>
<dbReference type="Gene3D" id="3.30.420.180">
    <property type="entry name" value="CobE/GbiG C-terminal domain"/>
    <property type="match status" value="1"/>
</dbReference>
<organism evidence="4 5">
    <name type="scientific">Geodia barretti</name>
    <name type="common">Barrett's horny sponge</name>
    <dbReference type="NCBI Taxonomy" id="519541"/>
    <lineage>
        <taxon>Eukaryota</taxon>
        <taxon>Metazoa</taxon>
        <taxon>Porifera</taxon>
        <taxon>Demospongiae</taxon>
        <taxon>Heteroscleromorpha</taxon>
        <taxon>Tetractinellida</taxon>
        <taxon>Astrophorina</taxon>
        <taxon>Geodiidae</taxon>
        <taxon>Geodia</taxon>
    </lineage>
</organism>
<dbReference type="Pfam" id="PF11760">
    <property type="entry name" value="CbiG_N"/>
    <property type="match status" value="1"/>
</dbReference>
<keyword evidence="4" id="KW-0378">Hydrolase</keyword>